<organism evidence="2 3">
    <name type="scientific">Candidatus Fimimorpha faecalis</name>
    <dbReference type="NCBI Taxonomy" id="2840824"/>
    <lineage>
        <taxon>Bacteria</taxon>
        <taxon>Bacillati</taxon>
        <taxon>Bacillota</taxon>
        <taxon>Clostridia</taxon>
        <taxon>Eubacteriales</taxon>
        <taxon>Candidatus Fimimorpha</taxon>
    </lineage>
</organism>
<evidence type="ECO:0000256" key="1">
    <source>
        <dbReference type="SAM" id="SignalP"/>
    </source>
</evidence>
<comment type="caution">
    <text evidence="2">The sequence shown here is derived from an EMBL/GenBank/DDBJ whole genome shotgun (WGS) entry which is preliminary data.</text>
</comment>
<accession>A0A9D1EC02</accession>
<dbReference type="AlphaFoldDB" id="A0A9D1EC02"/>
<sequence>MKRFFLLCLTGFMMISILACGNQTNHPTNESTEQTTNSIPDAVSLLTTVWNSYQEEEKFSVMGGDFSEENQNMNGPGKYSLEDGAALDSTLGFPADSIAKIDDAASLVHMMNANTFTCGAFHVTDSNDFDSTAASIKENILNRQWLCGFPDKLVIASVDNYIVSMFGDTQLIDTFKQKLTTAYSSVEIICEEAIQ</sequence>
<protein>
    <submittedName>
        <fullName evidence="2">Bacteriocin transport accessory protein</fullName>
    </submittedName>
</protein>
<proteinExistence type="predicted"/>
<keyword evidence="1" id="KW-0732">Signal</keyword>
<dbReference type="PROSITE" id="PS51257">
    <property type="entry name" value="PROKAR_LIPOPROTEIN"/>
    <property type="match status" value="1"/>
</dbReference>
<dbReference type="Proteomes" id="UP000824201">
    <property type="component" value="Unassembled WGS sequence"/>
</dbReference>
<feature type="chain" id="PRO_5038931813" evidence="1">
    <location>
        <begin position="22"/>
        <end position="195"/>
    </location>
</feature>
<gene>
    <name evidence="2" type="ORF">IAC96_01210</name>
</gene>
<dbReference type="EMBL" id="DVHN01000009">
    <property type="protein sequence ID" value="HIR87547.1"/>
    <property type="molecule type" value="Genomic_DNA"/>
</dbReference>
<reference evidence="2" key="1">
    <citation type="submission" date="2020-10" db="EMBL/GenBank/DDBJ databases">
        <authorList>
            <person name="Gilroy R."/>
        </authorList>
    </citation>
    <scope>NUCLEOTIDE SEQUENCE</scope>
    <source>
        <strain evidence="2">ChiW13-3771</strain>
    </source>
</reference>
<evidence type="ECO:0000313" key="2">
    <source>
        <dbReference type="EMBL" id="HIR87547.1"/>
    </source>
</evidence>
<feature type="signal peptide" evidence="1">
    <location>
        <begin position="1"/>
        <end position="21"/>
    </location>
</feature>
<reference evidence="2" key="2">
    <citation type="journal article" date="2021" name="PeerJ">
        <title>Extensive microbial diversity within the chicken gut microbiome revealed by metagenomics and culture.</title>
        <authorList>
            <person name="Gilroy R."/>
            <person name="Ravi A."/>
            <person name="Getino M."/>
            <person name="Pursley I."/>
            <person name="Horton D.L."/>
            <person name="Alikhan N.F."/>
            <person name="Baker D."/>
            <person name="Gharbi K."/>
            <person name="Hall N."/>
            <person name="Watson M."/>
            <person name="Adriaenssens E.M."/>
            <person name="Foster-Nyarko E."/>
            <person name="Jarju S."/>
            <person name="Secka A."/>
            <person name="Antonio M."/>
            <person name="Oren A."/>
            <person name="Chaudhuri R.R."/>
            <person name="La Ragione R."/>
            <person name="Hildebrand F."/>
            <person name="Pallen M.J."/>
        </authorList>
    </citation>
    <scope>NUCLEOTIDE SEQUENCE</scope>
    <source>
        <strain evidence="2">ChiW13-3771</strain>
    </source>
</reference>
<evidence type="ECO:0000313" key="3">
    <source>
        <dbReference type="Proteomes" id="UP000824201"/>
    </source>
</evidence>
<name>A0A9D1EC02_9FIRM</name>